<dbReference type="PANTHER" id="PTHR30332">
    <property type="entry name" value="PROBABLE GENERAL SECRETION PATHWAY PROTEIN D"/>
    <property type="match status" value="1"/>
</dbReference>
<dbReference type="AlphaFoldDB" id="A0A1M5KEQ8"/>
<dbReference type="InterPro" id="IPR005644">
    <property type="entry name" value="NolW-like"/>
</dbReference>
<evidence type="ECO:0000256" key="3">
    <source>
        <dbReference type="ARBA" id="ARBA00022448"/>
    </source>
</evidence>
<keyword evidence="4" id="KW-1134">Transmembrane beta strand</keyword>
<keyword evidence="7" id="KW-0653">Protein transport</keyword>
<evidence type="ECO:0000256" key="6">
    <source>
        <dbReference type="ARBA" id="ARBA00022729"/>
    </source>
</evidence>
<dbReference type="NCBIfam" id="TIGR02517">
    <property type="entry name" value="type_II_gspD"/>
    <property type="match status" value="1"/>
</dbReference>
<feature type="domain" description="NolW-like" evidence="14">
    <location>
        <begin position="190"/>
        <end position="256"/>
    </location>
</feature>
<evidence type="ECO:0000256" key="9">
    <source>
        <dbReference type="ARBA" id="ARBA00023237"/>
    </source>
</evidence>
<dbReference type="EMBL" id="FQWZ01000001">
    <property type="protein sequence ID" value="SHG51424.1"/>
    <property type="molecule type" value="Genomic_DNA"/>
</dbReference>
<dbReference type="InterPro" id="IPR050810">
    <property type="entry name" value="Bact_Secretion_Sys_Channel"/>
</dbReference>
<evidence type="ECO:0000256" key="11">
    <source>
        <dbReference type="SAM" id="MobiDB-lite"/>
    </source>
</evidence>
<feature type="domain" description="Type II/III secretion system secretin-like" evidence="13">
    <location>
        <begin position="431"/>
        <end position="600"/>
    </location>
</feature>
<feature type="chain" id="PRO_5009911640" evidence="12">
    <location>
        <begin position="27"/>
        <end position="683"/>
    </location>
</feature>
<dbReference type="Gene3D" id="3.30.1370.120">
    <property type="match status" value="3"/>
</dbReference>
<protein>
    <submittedName>
        <fullName evidence="16">General secretion pathway protein D</fullName>
    </submittedName>
</protein>
<name>A0A1M5KEQ8_9GAMM</name>
<dbReference type="GO" id="GO:0009279">
    <property type="term" value="C:cell outer membrane"/>
    <property type="evidence" value="ECO:0007669"/>
    <property type="project" value="UniProtKB-SubCell"/>
</dbReference>
<comment type="similarity">
    <text evidence="2">Belongs to the bacterial secretin family. GSP D subfamily.</text>
</comment>
<feature type="compositionally biased region" description="Low complexity" evidence="11">
    <location>
        <begin position="650"/>
        <end position="667"/>
    </location>
</feature>
<keyword evidence="8" id="KW-0472">Membrane</keyword>
<dbReference type="PANTHER" id="PTHR30332:SF24">
    <property type="entry name" value="SECRETIN GSPD-RELATED"/>
    <property type="match status" value="1"/>
</dbReference>
<dbReference type="STRING" id="490188.SAMN04488068_0529"/>
<dbReference type="Pfam" id="PF03958">
    <property type="entry name" value="Secretin_N"/>
    <property type="match status" value="3"/>
</dbReference>
<dbReference type="Pfam" id="PF00263">
    <property type="entry name" value="Secretin"/>
    <property type="match status" value="1"/>
</dbReference>
<evidence type="ECO:0000256" key="12">
    <source>
        <dbReference type="SAM" id="SignalP"/>
    </source>
</evidence>
<comment type="subcellular location">
    <subcellularLocation>
        <location evidence="1 10">Cell outer membrane</location>
    </subcellularLocation>
</comment>
<dbReference type="GO" id="GO:0015627">
    <property type="term" value="C:type II protein secretion system complex"/>
    <property type="evidence" value="ECO:0007669"/>
    <property type="project" value="InterPro"/>
</dbReference>
<feature type="domain" description="GspD-like N0" evidence="15">
    <location>
        <begin position="30"/>
        <end position="99"/>
    </location>
</feature>
<evidence type="ECO:0000256" key="8">
    <source>
        <dbReference type="ARBA" id="ARBA00023136"/>
    </source>
</evidence>
<dbReference type="InterPro" id="IPR001775">
    <property type="entry name" value="GspD/PilQ"/>
</dbReference>
<evidence type="ECO:0000256" key="7">
    <source>
        <dbReference type="ARBA" id="ARBA00022927"/>
    </source>
</evidence>
<dbReference type="InterPro" id="IPR004846">
    <property type="entry name" value="T2SS/T3SS_dom"/>
</dbReference>
<keyword evidence="9" id="KW-0998">Cell outer membrane</keyword>
<feature type="region of interest" description="Disordered" evidence="11">
    <location>
        <begin position="639"/>
        <end position="683"/>
    </location>
</feature>
<keyword evidence="6 12" id="KW-0732">Signal</keyword>
<evidence type="ECO:0000259" key="15">
    <source>
        <dbReference type="Pfam" id="PF21305"/>
    </source>
</evidence>
<organism evidence="16 17">
    <name type="scientific">Hydrocarboniphaga daqingensis</name>
    <dbReference type="NCBI Taxonomy" id="490188"/>
    <lineage>
        <taxon>Bacteria</taxon>
        <taxon>Pseudomonadati</taxon>
        <taxon>Pseudomonadota</taxon>
        <taxon>Gammaproteobacteria</taxon>
        <taxon>Nevskiales</taxon>
        <taxon>Nevskiaceae</taxon>
        <taxon>Hydrocarboniphaga</taxon>
    </lineage>
</organism>
<dbReference type="InterPro" id="IPR049371">
    <property type="entry name" value="GspD-like_N0"/>
</dbReference>
<evidence type="ECO:0000256" key="4">
    <source>
        <dbReference type="ARBA" id="ARBA00022452"/>
    </source>
</evidence>
<dbReference type="InterPro" id="IPR038591">
    <property type="entry name" value="NolW-like_sf"/>
</dbReference>
<reference evidence="16 17" key="1">
    <citation type="submission" date="2016-11" db="EMBL/GenBank/DDBJ databases">
        <authorList>
            <person name="Jaros S."/>
            <person name="Januszkiewicz K."/>
            <person name="Wedrychowicz H."/>
        </authorList>
    </citation>
    <scope>NUCLEOTIDE SEQUENCE [LARGE SCALE GENOMIC DNA]</scope>
    <source>
        <strain evidence="16 17">CGMCC 1.7049</strain>
    </source>
</reference>
<proteinExistence type="inferred from homology"/>
<evidence type="ECO:0000256" key="1">
    <source>
        <dbReference type="ARBA" id="ARBA00004442"/>
    </source>
</evidence>
<feature type="domain" description="NolW-like" evidence="14">
    <location>
        <begin position="263"/>
        <end position="346"/>
    </location>
</feature>
<evidence type="ECO:0000313" key="17">
    <source>
        <dbReference type="Proteomes" id="UP000199758"/>
    </source>
</evidence>
<dbReference type="GO" id="GO:0015628">
    <property type="term" value="P:protein secretion by the type II secretion system"/>
    <property type="evidence" value="ECO:0007669"/>
    <property type="project" value="InterPro"/>
</dbReference>
<feature type="compositionally biased region" description="Pro residues" evidence="11">
    <location>
        <begin position="673"/>
        <end position="683"/>
    </location>
</feature>
<gene>
    <name evidence="16" type="ORF">SAMN04488068_0529</name>
</gene>
<accession>A0A1M5KEQ8</accession>
<dbReference type="Proteomes" id="UP000199758">
    <property type="component" value="Unassembled WGS sequence"/>
</dbReference>
<evidence type="ECO:0000313" key="16">
    <source>
        <dbReference type="EMBL" id="SHG51424.1"/>
    </source>
</evidence>
<evidence type="ECO:0000259" key="13">
    <source>
        <dbReference type="Pfam" id="PF00263"/>
    </source>
</evidence>
<evidence type="ECO:0000259" key="14">
    <source>
        <dbReference type="Pfam" id="PF03958"/>
    </source>
</evidence>
<feature type="domain" description="NolW-like" evidence="14">
    <location>
        <begin position="126"/>
        <end position="186"/>
    </location>
</feature>
<keyword evidence="5" id="KW-0812">Transmembrane</keyword>
<dbReference type="Pfam" id="PF21305">
    <property type="entry name" value="type_II_gspD_N0"/>
    <property type="match status" value="1"/>
</dbReference>
<feature type="signal peptide" evidence="12">
    <location>
        <begin position="1"/>
        <end position="26"/>
    </location>
</feature>
<evidence type="ECO:0000256" key="2">
    <source>
        <dbReference type="ARBA" id="ARBA00006980"/>
    </source>
</evidence>
<evidence type="ECO:0000256" key="5">
    <source>
        <dbReference type="ARBA" id="ARBA00022692"/>
    </source>
</evidence>
<keyword evidence="3 10" id="KW-0813">Transport</keyword>
<dbReference type="PRINTS" id="PR00811">
    <property type="entry name" value="BCTERIALGSPD"/>
</dbReference>
<evidence type="ECO:0000256" key="10">
    <source>
        <dbReference type="RuleBase" id="RU004004"/>
    </source>
</evidence>
<sequence length="683" mass="71269">MIHARRLRAAMLFLLGSLGATLPAWAQVTLNLKDADISTLIATVSEVTGKNFIVDPRVKGKVTVVSSSPMDASGVYETFLAVLQVQGFAAIPAGDSIKIVPETNARQDGGGFNSGGAGLAIDEVVTHVYNIENVSAAQLVPILRPLVPQWGHLAAYAPSNMLIISDRAANVVRLEKLIRQIDQSSDREIEIVKLKNAGAAEVVRTLTALTAGDKSQDPSVKPAIVLADERSNSVLVGGDKTDRQKMLDIIRQLDIEVGEGGATQVVYLNYGSAENLAPILEGYAQQVSQDGKTGAAPAAAPAGGSSATGARVLADKETNALIITAPPKTMRLIRDVVAQLDVRRSQVIVDGIIAEVSADKTSQLGIDWAVYNGNRIAAAGILNSATLTAIAGATQASSTAEAAAGLVSQGLNIGGGAISSGGTTFALLLKALKGDGNTNVLSQPSLTTLDNQEAEFSVGQEVPFLTGSFSNAGANTNNGLVNPFQTIERKDVGLTLGITPQINQGNTIKLKLKLEISSLAANATSAVDLVTNKRTLSNTVTVEDGQILVLGGLIDDSLNDSRTGVPFISDIPLLGSLFKFRSVQRTKRNLMVFIRPAIVRTQGEGDYYTRRKYESAREAQLTGTAGSIPLIGGTRPVMPGFDAASRDRLPASPAPGALPGGAPAAQPDNVPTPTQPIPLLPQP</sequence>
<keyword evidence="17" id="KW-1185">Reference proteome</keyword>
<dbReference type="InterPro" id="IPR013356">
    <property type="entry name" value="T2SS_GspD"/>
</dbReference>